<proteinExistence type="inferred from homology"/>
<keyword evidence="4" id="KW-0804">Transcription</keyword>
<dbReference type="EMBL" id="CP146069">
    <property type="protein sequence ID" value="WWR47971.1"/>
    <property type="molecule type" value="Genomic_DNA"/>
</dbReference>
<keyword evidence="7" id="KW-1185">Reference proteome</keyword>
<dbReference type="InterPro" id="IPR000847">
    <property type="entry name" value="LysR_HTH_N"/>
</dbReference>
<dbReference type="SUPFAM" id="SSF46785">
    <property type="entry name" value="Winged helix' DNA-binding domain"/>
    <property type="match status" value="1"/>
</dbReference>
<gene>
    <name evidence="6" type="ORF">RZ517_07330</name>
</gene>
<dbReference type="Gene3D" id="3.40.190.10">
    <property type="entry name" value="Periplasmic binding protein-like II"/>
    <property type="match status" value="1"/>
</dbReference>
<comment type="similarity">
    <text evidence="1">Belongs to the LysR transcriptional regulatory family.</text>
</comment>
<dbReference type="Proteomes" id="UP001364156">
    <property type="component" value="Chromosome"/>
</dbReference>
<evidence type="ECO:0000313" key="6">
    <source>
        <dbReference type="EMBL" id="WWR47971.1"/>
    </source>
</evidence>
<dbReference type="SUPFAM" id="SSF53850">
    <property type="entry name" value="Periplasmic binding protein-like II"/>
    <property type="match status" value="1"/>
</dbReference>
<evidence type="ECO:0000256" key="4">
    <source>
        <dbReference type="ARBA" id="ARBA00023163"/>
    </source>
</evidence>
<evidence type="ECO:0000256" key="2">
    <source>
        <dbReference type="ARBA" id="ARBA00023015"/>
    </source>
</evidence>
<dbReference type="Gene3D" id="1.10.10.10">
    <property type="entry name" value="Winged helix-like DNA-binding domain superfamily/Winged helix DNA-binding domain"/>
    <property type="match status" value="1"/>
</dbReference>
<dbReference type="Pfam" id="PF03466">
    <property type="entry name" value="LysR_substrate"/>
    <property type="match status" value="1"/>
</dbReference>
<keyword evidence="2" id="KW-0805">Transcription regulation</keyword>
<evidence type="ECO:0000259" key="5">
    <source>
        <dbReference type="PROSITE" id="PS50931"/>
    </source>
</evidence>
<evidence type="ECO:0000256" key="3">
    <source>
        <dbReference type="ARBA" id="ARBA00023125"/>
    </source>
</evidence>
<name>A0ABZ2HPW0_9RHOB</name>
<dbReference type="InterPro" id="IPR005119">
    <property type="entry name" value="LysR_subst-bd"/>
</dbReference>
<evidence type="ECO:0000313" key="7">
    <source>
        <dbReference type="Proteomes" id="UP001364156"/>
    </source>
</evidence>
<reference evidence="6 7" key="1">
    <citation type="submission" date="2023-10" db="EMBL/GenBank/DDBJ databases">
        <title>Roseovarius strain S88 nov., isolated from a marine algae.</title>
        <authorList>
            <person name="Lee M.W."/>
            <person name="Lee J.K."/>
            <person name="Kim J.M."/>
            <person name="Choi D.G."/>
            <person name="Baek J.H."/>
            <person name="Bayburt H."/>
            <person name="Jung J.J."/>
            <person name="Han D.M."/>
            <person name="Jeon C.O."/>
        </authorList>
    </citation>
    <scope>NUCLEOTIDE SEQUENCE [LARGE SCALE GENOMIC DNA]</scope>
    <source>
        <strain evidence="6 7">S88</strain>
    </source>
</reference>
<dbReference type="InterPro" id="IPR036390">
    <property type="entry name" value="WH_DNA-bd_sf"/>
</dbReference>
<sequence length="284" mass="30649">MTWDDLKYILALMRGGSLSKAARQLKVDKTTVSRRVAALEEALGAVLVERGGHGQMRLTRTGRKVAGQAEAMEDVERRIRADLGAQPDGLAGRVRLSTVPILAHHVLLPQLGELCDLAPGLKVELLAEARDADVLEGEADIALRLARPRTGGQGVLTRKIGVMSYGCYAASMVGGDLPWIGFEPNMQHLEIAQAIETLANAPGSRRAGLSVNDAEGLLRAVQAGLGMSLLPRIIADAVPGLRRLDVDETHIPERELWVLTRRDQAGLDRIRVVQSWLDGIFSAA</sequence>
<dbReference type="InterPro" id="IPR050176">
    <property type="entry name" value="LTTR"/>
</dbReference>
<organism evidence="6 7">
    <name type="scientific">Roseovarius phycicola</name>
    <dbReference type="NCBI Taxonomy" id="3080976"/>
    <lineage>
        <taxon>Bacteria</taxon>
        <taxon>Pseudomonadati</taxon>
        <taxon>Pseudomonadota</taxon>
        <taxon>Alphaproteobacteria</taxon>
        <taxon>Rhodobacterales</taxon>
        <taxon>Roseobacteraceae</taxon>
        <taxon>Roseovarius</taxon>
    </lineage>
</organism>
<dbReference type="Gene3D" id="3.40.190.290">
    <property type="match status" value="1"/>
</dbReference>
<dbReference type="RefSeq" id="WP_338550795.1">
    <property type="nucleotide sequence ID" value="NZ_CP146069.1"/>
</dbReference>
<protein>
    <submittedName>
        <fullName evidence="6">LysR family transcriptional regulator</fullName>
    </submittedName>
</protein>
<feature type="domain" description="HTH lysR-type" evidence="5">
    <location>
        <begin position="1"/>
        <end position="59"/>
    </location>
</feature>
<dbReference type="Pfam" id="PF00126">
    <property type="entry name" value="HTH_1"/>
    <property type="match status" value="1"/>
</dbReference>
<dbReference type="InterPro" id="IPR036388">
    <property type="entry name" value="WH-like_DNA-bd_sf"/>
</dbReference>
<accession>A0ABZ2HPW0</accession>
<dbReference type="PROSITE" id="PS50931">
    <property type="entry name" value="HTH_LYSR"/>
    <property type="match status" value="1"/>
</dbReference>
<evidence type="ECO:0000256" key="1">
    <source>
        <dbReference type="ARBA" id="ARBA00009437"/>
    </source>
</evidence>
<dbReference type="PANTHER" id="PTHR30579:SF3">
    <property type="entry name" value="TRANSCRIPTIONAL REGULATORY PROTEIN"/>
    <property type="match status" value="1"/>
</dbReference>
<dbReference type="PANTHER" id="PTHR30579">
    <property type="entry name" value="TRANSCRIPTIONAL REGULATOR"/>
    <property type="match status" value="1"/>
</dbReference>
<keyword evidence="3" id="KW-0238">DNA-binding</keyword>